<sequence length="149" mass="16528">MDNASVVSLLNGLIETSLDGESGLRECVDDLQSAHFRRNIDLYAQHCALAANELQQLVRAMGSDPCASGTVSGAVRRSWAGLKSSVVRRDDATILSHCEHGERRAQQHYREVLSQDLPANVRLIVERQFLGVQRDRDEVKAMCLQARVV</sequence>
<evidence type="ECO:0000313" key="3">
    <source>
        <dbReference type="Proteomes" id="UP000635983"/>
    </source>
</evidence>
<reference evidence="2" key="2">
    <citation type="submission" date="2020-09" db="EMBL/GenBank/DDBJ databases">
        <authorList>
            <person name="Sun Q."/>
            <person name="Ohkuma M."/>
        </authorList>
    </citation>
    <scope>NUCLEOTIDE SEQUENCE</scope>
    <source>
        <strain evidence="2">JCM 30078</strain>
    </source>
</reference>
<dbReference type="InterPro" id="IPR019052">
    <property type="entry name" value="DUF2383"/>
</dbReference>
<evidence type="ECO:0000313" key="2">
    <source>
        <dbReference type="EMBL" id="GGJ89955.1"/>
    </source>
</evidence>
<protein>
    <submittedName>
        <fullName evidence="2">Chemotaxis protein</fullName>
    </submittedName>
</protein>
<dbReference type="NCBIfam" id="TIGR02284">
    <property type="entry name" value="PA2169 family four-helix-bundle protein"/>
    <property type="match status" value="1"/>
</dbReference>
<dbReference type="PIRSF" id="PIRSF029477">
    <property type="entry name" value="UCP029477"/>
    <property type="match status" value="1"/>
</dbReference>
<dbReference type="EMBL" id="BMPO01000003">
    <property type="protein sequence ID" value="GGJ89955.1"/>
    <property type="molecule type" value="Genomic_DNA"/>
</dbReference>
<feature type="domain" description="DUF2383" evidence="1">
    <location>
        <begin position="6"/>
        <end position="114"/>
    </location>
</feature>
<accession>A0A917PSC7</accession>
<dbReference type="AlphaFoldDB" id="A0A917PSC7"/>
<dbReference type="InterPro" id="IPR016920">
    <property type="entry name" value="UCP029477"/>
</dbReference>
<organism evidence="2 3">
    <name type="scientific">Pseudomonas matsuisoli</name>
    <dbReference type="NCBI Taxonomy" id="1515666"/>
    <lineage>
        <taxon>Bacteria</taxon>
        <taxon>Pseudomonadati</taxon>
        <taxon>Pseudomonadota</taxon>
        <taxon>Gammaproteobacteria</taxon>
        <taxon>Pseudomonadales</taxon>
        <taxon>Pseudomonadaceae</taxon>
        <taxon>Pseudomonas</taxon>
    </lineage>
</organism>
<dbReference type="Gene3D" id="1.20.1260.10">
    <property type="match status" value="1"/>
</dbReference>
<proteinExistence type="predicted"/>
<name>A0A917PSC7_9PSED</name>
<dbReference type="InterPro" id="IPR012347">
    <property type="entry name" value="Ferritin-like"/>
</dbReference>
<dbReference type="Pfam" id="PF09537">
    <property type="entry name" value="DUF2383"/>
    <property type="match status" value="1"/>
</dbReference>
<gene>
    <name evidence="2" type="ORF">GCM10009304_14380</name>
</gene>
<reference evidence="2" key="1">
    <citation type="journal article" date="2014" name="Int. J. Syst. Evol. Microbiol.">
        <title>Complete genome sequence of Corynebacterium casei LMG S-19264T (=DSM 44701T), isolated from a smear-ripened cheese.</title>
        <authorList>
            <consortium name="US DOE Joint Genome Institute (JGI-PGF)"/>
            <person name="Walter F."/>
            <person name="Albersmeier A."/>
            <person name="Kalinowski J."/>
            <person name="Ruckert C."/>
        </authorList>
    </citation>
    <scope>NUCLEOTIDE SEQUENCE</scope>
    <source>
        <strain evidence="2">JCM 30078</strain>
    </source>
</reference>
<keyword evidence="3" id="KW-1185">Reference proteome</keyword>
<dbReference type="Proteomes" id="UP000635983">
    <property type="component" value="Unassembled WGS sequence"/>
</dbReference>
<comment type="caution">
    <text evidence="2">The sequence shown here is derived from an EMBL/GenBank/DDBJ whole genome shotgun (WGS) entry which is preliminary data.</text>
</comment>
<dbReference type="RefSeq" id="WP_188982483.1">
    <property type="nucleotide sequence ID" value="NZ_BMPO01000003.1"/>
</dbReference>
<dbReference type="InterPro" id="IPR011971">
    <property type="entry name" value="CHP02284"/>
</dbReference>
<evidence type="ECO:0000259" key="1">
    <source>
        <dbReference type="Pfam" id="PF09537"/>
    </source>
</evidence>